<accession>A0A915CHW9</accession>
<dbReference type="WBParaSite" id="PgR212X_g002_t01">
    <property type="protein sequence ID" value="PgR212X_g002_t01"/>
    <property type="gene ID" value="PgR212X_g002"/>
</dbReference>
<reference evidence="3" key="1">
    <citation type="submission" date="2022-11" db="UniProtKB">
        <authorList>
            <consortium name="WormBaseParasite"/>
        </authorList>
    </citation>
    <scope>IDENTIFICATION</scope>
</reference>
<organism evidence="2 3">
    <name type="scientific">Parascaris univalens</name>
    <name type="common">Nematode worm</name>
    <dbReference type="NCBI Taxonomy" id="6257"/>
    <lineage>
        <taxon>Eukaryota</taxon>
        <taxon>Metazoa</taxon>
        <taxon>Ecdysozoa</taxon>
        <taxon>Nematoda</taxon>
        <taxon>Chromadorea</taxon>
        <taxon>Rhabditida</taxon>
        <taxon>Spirurina</taxon>
        <taxon>Ascaridomorpha</taxon>
        <taxon>Ascaridoidea</taxon>
        <taxon>Ascarididae</taxon>
        <taxon>Parascaris</taxon>
    </lineage>
</organism>
<proteinExistence type="predicted"/>
<dbReference type="Proteomes" id="UP000887569">
    <property type="component" value="Unplaced"/>
</dbReference>
<sequence>MPKIELPQLGDNYSAADIVKWINSRNESSTELLEAVEEAISETKKKFDGAKAKVERMKG</sequence>
<keyword evidence="2" id="KW-1185">Reference proteome</keyword>
<protein>
    <submittedName>
        <fullName evidence="3">Uncharacterized protein</fullName>
    </submittedName>
</protein>
<evidence type="ECO:0000256" key="1">
    <source>
        <dbReference type="SAM" id="Coils"/>
    </source>
</evidence>
<evidence type="ECO:0000313" key="3">
    <source>
        <dbReference type="WBParaSite" id="PgR212X_g002_t01"/>
    </source>
</evidence>
<evidence type="ECO:0000313" key="2">
    <source>
        <dbReference type="Proteomes" id="UP000887569"/>
    </source>
</evidence>
<keyword evidence="1" id="KW-0175">Coiled coil</keyword>
<name>A0A915CHW9_PARUN</name>
<dbReference type="AlphaFoldDB" id="A0A915CHW9"/>
<feature type="coiled-coil region" evidence="1">
    <location>
        <begin position="26"/>
        <end position="53"/>
    </location>
</feature>